<dbReference type="CDD" id="cd00156">
    <property type="entry name" value="REC"/>
    <property type="match status" value="1"/>
</dbReference>
<evidence type="ECO:0000259" key="8">
    <source>
        <dbReference type="PROSITE" id="PS50109"/>
    </source>
</evidence>
<evidence type="ECO:0000256" key="7">
    <source>
        <dbReference type="PROSITE-ProRule" id="PRU00169"/>
    </source>
</evidence>
<feature type="domain" description="Response regulatory" evidence="9">
    <location>
        <begin position="7"/>
        <end position="124"/>
    </location>
</feature>
<reference evidence="10 11" key="1">
    <citation type="journal article" date="2019" name="Genome Biol. Evol.">
        <title>Day and night: Metabolic profiles and evolutionary relationships of six axenic non-marine cyanobacteria.</title>
        <authorList>
            <person name="Will S.E."/>
            <person name="Henke P."/>
            <person name="Boedeker C."/>
            <person name="Huang S."/>
            <person name="Brinkmann H."/>
            <person name="Rohde M."/>
            <person name="Jarek M."/>
            <person name="Friedl T."/>
            <person name="Seufert S."/>
            <person name="Schumacher M."/>
            <person name="Overmann J."/>
            <person name="Neumann-Schaal M."/>
            <person name="Petersen J."/>
        </authorList>
    </citation>
    <scope>NUCLEOTIDE SEQUENCE [LARGE SCALE GENOMIC DNA]</scope>
    <source>
        <strain evidence="10 11">SAG 39.79</strain>
    </source>
</reference>
<evidence type="ECO:0000256" key="1">
    <source>
        <dbReference type="ARBA" id="ARBA00000085"/>
    </source>
</evidence>
<accession>A0AB37UL57</accession>
<dbReference type="FunFam" id="3.30.565.10:FF:000006">
    <property type="entry name" value="Sensor histidine kinase WalK"/>
    <property type="match status" value="1"/>
</dbReference>
<keyword evidence="4" id="KW-0808">Transferase</keyword>
<dbReference type="InterPro" id="IPR036890">
    <property type="entry name" value="HATPase_C_sf"/>
</dbReference>
<dbReference type="InterPro" id="IPR050736">
    <property type="entry name" value="Sensor_HK_Regulatory"/>
</dbReference>
<name>A0AB37UL57_9CYAN</name>
<dbReference type="PRINTS" id="PR00344">
    <property type="entry name" value="BCTRLSENSOR"/>
</dbReference>
<organism evidence="10 11">
    <name type="scientific">Chroococcidiopsis cubana SAG 39.79</name>
    <dbReference type="NCBI Taxonomy" id="388085"/>
    <lineage>
        <taxon>Bacteria</taxon>
        <taxon>Bacillati</taxon>
        <taxon>Cyanobacteriota</taxon>
        <taxon>Cyanophyceae</taxon>
        <taxon>Chroococcidiopsidales</taxon>
        <taxon>Chroococcidiopsidaceae</taxon>
        <taxon>Chroococcidiopsis</taxon>
    </lineage>
</organism>
<dbReference type="CDD" id="cd00075">
    <property type="entry name" value="HATPase"/>
    <property type="match status" value="1"/>
</dbReference>
<dbReference type="Pfam" id="PF02518">
    <property type="entry name" value="HATPase_c"/>
    <property type="match status" value="1"/>
</dbReference>
<evidence type="ECO:0000256" key="5">
    <source>
        <dbReference type="ARBA" id="ARBA00022777"/>
    </source>
</evidence>
<dbReference type="InterPro" id="IPR011006">
    <property type="entry name" value="CheY-like_superfamily"/>
</dbReference>
<dbReference type="AlphaFoldDB" id="A0AB37UL57"/>
<dbReference type="PANTHER" id="PTHR43711">
    <property type="entry name" value="TWO-COMPONENT HISTIDINE KINASE"/>
    <property type="match status" value="1"/>
</dbReference>
<dbReference type="PANTHER" id="PTHR43711:SF26">
    <property type="entry name" value="SENSOR HISTIDINE KINASE RCSC"/>
    <property type="match status" value="1"/>
</dbReference>
<dbReference type="Pfam" id="PF00512">
    <property type="entry name" value="HisKA"/>
    <property type="match status" value="1"/>
</dbReference>
<feature type="modified residue" description="4-aspartylphosphate" evidence="7">
    <location>
        <position position="59"/>
    </location>
</feature>
<keyword evidence="3 7" id="KW-0597">Phosphoprotein</keyword>
<dbReference type="Gene3D" id="3.40.50.2300">
    <property type="match status" value="1"/>
</dbReference>
<dbReference type="GO" id="GO:0000155">
    <property type="term" value="F:phosphorelay sensor kinase activity"/>
    <property type="evidence" value="ECO:0007669"/>
    <property type="project" value="InterPro"/>
</dbReference>
<dbReference type="InterPro" id="IPR004358">
    <property type="entry name" value="Sig_transdc_His_kin-like_C"/>
</dbReference>
<dbReference type="EC" id="2.7.13.3" evidence="2"/>
<protein>
    <recommendedName>
        <fullName evidence="2">histidine kinase</fullName>
        <ecNumber evidence="2">2.7.13.3</ecNumber>
    </recommendedName>
</protein>
<dbReference type="InterPro" id="IPR005467">
    <property type="entry name" value="His_kinase_dom"/>
</dbReference>
<keyword evidence="5" id="KW-0418">Kinase</keyword>
<dbReference type="PROSITE" id="PS50110">
    <property type="entry name" value="RESPONSE_REGULATORY"/>
    <property type="match status" value="1"/>
</dbReference>
<evidence type="ECO:0000313" key="10">
    <source>
        <dbReference type="EMBL" id="RUT12116.1"/>
    </source>
</evidence>
<evidence type="ECO:0000256" key="2">
    <source>
        <dbReference type="ARBA" id="ARBA00012438"/>
    </source>
</evidence>
<dbReference type="CDD" id="cd00082">
    <property type="entry name" value="HisKA"/>
    <property type="match status" value="1"/>
</dbReference>
<dbReference type="InterPro" id="IPR001789">
    <property type="entry name" value="Sig_transdc_resp-reg_receiver"/>
</dbReference>
<dbReference type="SUPFAM" id="SSF55874">
    <property type="entry name" value="ATPase domain of HSP90 chaperone/DNA topoisomerase II/histidine kinase"/>
    <property type="match status" value="1"/>
</dbReference>
<dbReference type="Gene3D" id="3.30.565.10">
    <property type="entry name" value="Histidine kinase-like ATPase, C-terminal domain"/>
    <property type="match status" value="1"/>
</dbReference>
<keyword evidence="6" id="KW-0902">Two-component regulatory system</keyword>
<dbReference type="Gene3D" id="1.10.287.130">
    <property type="match status" value="1"/>
</dbReference>
<comment type="catalytic activity">
    <reaction evidence="1">
        <text>ATP + protein L-histidine = ADP + protein N-phospho-L-histidine.</text>
        <dbReference type="EC" id="2.7.13.3"/>
    </reaction>
</comment>
<dbReference type="InterPro" id="IPR003661">
    <property type="entry name" value="HisK_dim/P_dom"/>
</dbReference>
<dbReference type="Proteomes" id="UP000282574">
    <property type="component" value="Unassembled WGS sequence"/>
</dbReference>
<evidence type="ECO:0000256" key="3">
    <source>
        <dbReference type="ARBA" id="ARBA00022553"/>
    </source>
</evidence>
<dbReference type="InterPro" id="IPR003594">
    <property type="entry name" value="HATPase_dom"/>
</dbReference>
<dbReference type="SMART" id="SM00448">
    <property type="entry name" value="REC"/>
    <property type="match status" value="1"/>
</dbReference>
<proteinExistence type="predicted"/>
<dbReference type="Pfam" id="PF00072">
    <property type="entry name" value="Response_reg"/>
    <property type="match status" value="1"/>
</dbReference>
<dbReference type="RefSeq" id="WP_106169005.1">
    <property type="nucleotide sequence ID" value="NZ_JAVKZF010000002.1"/>
</dbReference>
<gene>
    <name evidence="10" type="ORF">DSM107010_25310</name>
</gene>
<evidence type="ECO:0000256" key="4">
    <source>
        <dbReference type="ARBA" id="ARBA00022679"/>
    </source>
</evidence>
<keyword evidence="11" id="KW-1185">Reference proteome</keyword>
<evidence type="ECO:0000313" key="11">
    <source>
        <dbReference type="Proteomes" id="UP000282574"/>
    </source>
</evidence>
<dbReference type="SMART" id="SM00387">
    <property type="entry name" value="HATPase_c"/>
    <property type="match status" value="1"/>
</dbReference>
<dbReference type="SMART" id="SM00388">
    <property type="entry name" value="HisKA"/>
    <property type="match status" value="1"/>
</dbReference>
<feature type="domain" description="Histidine kinase" evidence="8">
    <location>
        <begin position="161"/>
        <end position="376"/>
    </location>
</feature>
<evidence type="ECO:0000259" key="9">
    <source>
        <dbReference type="PROSITE" id="PS50110"/>
    </source>
</evidence>
<comment type="caution">
    <text evidence="10">The sequence shown here is derived from an EMBL/GenBank/DDBJ whole genome shotgun (WGS) entry which is preliminary data.</text>
</comment>
<dbReference type="PROSITE" id="PS50109">
    <property type="entry name" value="HIS_KIN"/>
    <property type="match status" value="1"/>
</dbReference>
<sequence length="376" mass="42469">MSTTPIQVLLVEDSPTDADLLQRVIERSNGSLWQIAHVERLRDGISACGDRQFDIALLDLCLPDAHGLETVTQFRTAIPDTPVVVLTVLDREDLALQAVEEGAQDYLVKDRITLQQLERTLHHAIVRGKMLQQRSESERNCRLALEQEQEINQLKSSFFSMISHEFRNPLTTIRSSAEIIQDYHYKLPPERRSQHFQRIYNSISQMLQLLDRLLLLKQNQISIFQYQPAPLDLASFCQELIEALTLNSVHHNRLNFICQGECIRAVVDANLLYHILTNLISNALKYSPADSCVQFSLICLDGKATFQIQDRGIGIPEKDKQRLFAAFHRCGNVGGIPGTGIGLAIVKQCVELHQGEIQVESEEGEGTTFTVTLPME</sequence>
<dbReference type="SUPFAM" id="SSF52172">
    <property type="entry name" value="CheY-like"/>
    <property type="match status" value="1"/>
</dbReference>
<dbReference type="EMBL" id="RSCK01000017">
    <property type="protein sequence ID" value="RUT12116.1"/>
    <property type="molecule type" value="Genomic_DNA"/>
</dbReference>
<evidence type="ECO:0000256" key="6">
    <source>
        <dbReference type="ARBA" id="ARBA00023012"/>
    </source>
</evidence>